<dbReference type="Pfam" id="PF02519">
    <property type="entry name" value="Auxin_inducible"/>
    <property type="match status" value="1"/>
</dbReference>
<dbReference type="Proteomes" id="UP001152523">
    <property type="component" value="Unassembled WGS sequence"/>
</dbReference>
<gene>
    <name evidence="3" type="ORF">CEPIT_LOCUS11628</name>
</gene>
<evidence type="ECO:0000256" key="2">
    <source>
        <dbReference type="SAM" id="MobiDB-lite"/>
    </source>
</evidence>
<name>A0AAV0D3E8_9ASTE</name>
<accession>A0AAV0D3E8</accession>
<dbReference type="GO" id="GO:0009733">
    <property type="term" value="P:response to auxin"/>
    <property type="evidence" value="ECO:0007669"/>
    <property type="project" value="InterPro"/>
</dbReference>
<dbReference type="PANTHER" id="PTHR31374">
    <property type="entry name" value="AUXIN-INDUCED PROTEIN-LIKE-RELATED"/>
    <property type="match status" value="1"/>
</dbReference>
<organism evidence="3 4">
    <name type="scientific">Cuscuta epithymum</name>
    <dbReference type="NCBI Taxonomy" id="186058"/>
    <lineage>
        <taxon>Eukaryota</taxon>
        <taxon>Viridiplantae</taxon>
        <taxon>Streptophyta</taxon>
        <taxon>Embryophyta</taxon>
        <taxon>Tracheophyta</taxon>
        <taxon>Spermatophyta</taxon>
        <taxon>Magnoliopsida</taxon>
        <taxon>eudicotyledons</taxon>
        <taxon>Gunneridae</taxon>
        <taxon>Pentapetalae</taxon>
        <taxon>asterids</taxon>
        <taxon>lamiids</taxon>
        <taxon>Solanales</taxon>
        <taxon>Convolvulaceae</taxon>
        <taxon>Cuscuteae</taxon>
        <taxon>Cuscuta</taxon>
        <taxon>Cuscuta subgen. Cuscuta</taxon>
    </lineage>
</organism>
<sequence length="129" mass="14517">MALKKGGGGCISSGGVMTQPAAIKQILKKCSSFGKKQQQQQHHDGGYEEEEEEISGALPPNDVPEGHFVVYVGETRRRYIVPISWLSHPEFQRLLRRAEEEFGFSHDMGLTIPCHEQYFCSLISMLDHI</sequence>
<proteinExistence type="inferred from homology"/>
<keyword evidence="4" id="KW-1185">Reference proteome</keyword>
<evidence type="ECO:0000313" key="3">
    <source>
        <dbReference type="EMBL" id="CAH9091209.1"/>
    </source>
</evidence>
<evidence type="ECO:0000256" key="1">
    <source>
        <dbReference type="ARBA" id="ARBA00006974"/>
    </source>
</evidence>
<comment type="caution">
    <text evidence="3">The sequence shown here is derived from an EMBL/GenBank/DDBJ whole genome shotgun (WGS) entry which is preliminary data.</text>
</comment>
<dbReference type="EMBL" id="CAMAPF010000068">
    <property type="protein sequence ID" value="CAH9091209.1"/>
    <property type="molecule type" value="Genomic_DNA"/>
</dbReference>
<evidence type="ECO:0000313" key="4">
    <source>
        <dbReference type="Proteomes" id="UP001152523"/>
    </source>
</evidence>
<reference evidence="3" key="1">
    <citation type="submission" date="2022-07" db="EMBL/GenBank/DDBJ databases">
        <authorList>
            <person name="Macas J."/>
            <person name="Novak P."/>
            <person name="Neumann P."/>
        </authorList>
    </citation>
    <scope>NUCLEOTIDE SEQUENCE</scope>
</reference>
<dbReference type="AlphaFoldDB" id="A0AAV0D3E8"/>
<protein>
    <submittedName>
        <fullName evidence="3">Uncharacterized protein</fullName>
    </submittedName>
</protein>
<comment type="similarity">
    <text evidence="1">Belongs to the ARG7 family.</text>
</comment>
<dbReference type="PANTHER" id="PTHR31374:SF132">
    <property type="entry name" value="AUXIN-INDUCED PROTEIN 15A-LIKE"/>
    <property type="match status" value="1"/>
</dbReference>
<feature type="region of interest" description="Disordered" evidence="2">
    <location>
        <begin position="34"/>
        <end position="64"/>
    </location>
</feature>
<dbReference type="InterPro" id="IPR003676">
    <property type="entry name" value="SAUR_fam"/>
</dbReference>